<reference evidence="1 2" key="1">
    <citation type="submission" date="2015-11" db="EMBL/GenBank/DDBJ databases">
        <title>Draft Genome Sequence of the Strain BR 10303 (Bradyrhizobium sp.) isolated from nodules of Centrolobium paraense.</title>
        <authorList>
            <person name="Zelli J.E."/>
            <person name="Simoes-Araujo J.L."/>
            <person name="Barauna A.C."/>
            <person name="Silva K."/>
        </authorList>
    </citation>
    <scope>NUCLEOTIDE SEQUENCE [LARGE SCALE GENOMIC DNA]</scope>
    <source>
        <strain evidence="1 2">BR 10303</strain>
    </source>
</reference>
<name>A0A109JIZ8_9BRAD</name>
<dbReference type="RefSeq" id="WP_066512160.1">
    <property type="nucleotide sequence ID" value="NZ_LNCU01000098.1"/>
</dbReference>
<gene>
    <name evidence="1" type="ORF">AS156_15355</name>
</gene>
<accession>A0A109JIZ8</accession>
<evidence type="ECO:0000313" key="1">
    <source>
        <dbReference type="EMBL" id="KWV49898.1"/>
    </source>
</evidence>
<keyword evidence="2" id="KW-1185">Reference proteome</keyword>
<comment type="caution">
    <text evidence="1">The sequence shown here is derived from an EMBL/GenBank/DDBJ whole genome shotgun (WGS) entry which is preliminary data.</text>
</comment>
<dbReference type="EMBL" id="LNCU01000098">
    <property type="protein sequence ID" value="KWV49898.1"/>
    <property type="molecule type" value="Genomic_DNA"/>
</dbReference>
<dbReference type="AlphaFoldDB" id="A0A109JIZ8"/>
<organism evidence="1 2">
    <name type="scientific">Bradyrhizobium macuxiense</name>
    <dbReference type="NCBI Taxonomy" id="1755647"/>
    <lineage>
        <taxon>Bacteria</taxon>
        <taxon>Pseudomonadati</taxon>
        <taxon>Pseudomonadota</taxon>
        <taxon>Alphaproteobacteria</taxon>
        <taxon>Hyphomicrobiales</taxon>
        <taxon>Nitrobacteraceae</taxon>
        <taxon>Bradyrhizobium</taxon>
    </lineage>
</organism>
<proteinExistence type="predicted"/>
<dbReference type="Proteomes" id="UP000057737">
    <property type="component" value="Unassembled WGS sequence"/>
</dbReference>
<evidence type="ECO:0000313" key="2">
    <source>
        <dbReference type="Proteomes" id="UP000057737"/>
    </source>
</evidence>
<protein>
    <submittedName>
        <fullName evidence="1">Uncharacterized protein</fullName>
    </submittedName>
</protein>
<sequence>MGERRQPSAAFHQPRLGRELAGEVIKHNIASLSNDIVAGKVGVSIANAPLMRRAASGRVARSQAVYAARSAPDSGDFGL</sequence>